<dbReference type="PANTHER" id="PTHR31845:SF19">
    <property type="entry name" value="TRANSCRIPTION FACTOR DOMAIN-CONTAINING PROTEIN"/>
    <property type="match status" value="1"/>
</dbReference>
<dbReference type="EMBL" id="JAPEVG010000611">
    <property type="protein sequence ID" value="KAJ8456972.1"/>
    <property type="molecule type" value="Genomic_DNA"/>
</dbReference>
<name>A0AAD7TH02_9APHY</name>
<dbReference type="GO" id="GO:0000976">
    <property type="term" value="F:transcription cis-regulatory region binding"/>
    <property type="evidence" value="ECO:0007669"/>
    <property type="project" value="TreeGrafter"/>
</dbReference>
<sequence length="818" mass="90668">MSTHVLTHDPPSANASGSYQSRKPQKKSSFLSLLNLSPSSNRPTPLYASLRSIAAAASLAQSWFTFHRFPLSELIASKRLSEASKMLRRLEKSLNNAKAKQPSNAQSSSSTAPASQEDGAGPSNFSPSAAQQYDEEMEEEEDDRPEEPIYPEKVIRSSRSSFLDVVMNPVPAAADHDRPHSDSSADRPHSAPKSASQSPSRLQSSPQPRPYIGLFGGNVPKDPVAAGILSESDVEPLFDIFFLRLNPFINLFDPSLHSPAYVRRHSPFLFTAILMACCKFFHSSQYTAVRRLAEDWCVYAFAEGTESVETVQALACMTYWKEPADRRTWSYIGMACRMAVNLRLNKYVGRRQPHESNVAFLERRNRERTYLVLFVHDRSLSMQTGKQWMLHEDEFVRNAGTWHEDGCMGARSEVRPEDVVVAAFVQLRLMGSKATDVFFSRTNTHSSPYSSDASVDHDLHTFNLSLDEWLKTWEAQMRLCSSAGNFHSAFIQFFQSHVRLFLNTFGLNSASLEGRAMPNSEAVRQCYHSASTNLRIISEFAKLHVLQYCQESVTVMTAYAALVLLRLLRGPSVITQLADGATEDIHRIINDAADAYQLAGHLTGSESDCAAYHSRFLRRLVATDMERARQSSDRNGFRPDGIPPLFAQGLPPIRTGQPSAGLQALQHESFSLSRPGPSHTPYAAPLPSLSMAGPSAHHSMASFAGHTNGSMDVSRNGLTHNNNRMLAPYTGPPTQSDESYYQYILGEVREFPRGDGSPTGAAFMANTPMPDFTYPSPTQYRDPSYAHGFGTLSRAGPSSHQYLPPVQGFGHTAYDVSR</sequence>
<organism evidence="8 9">
    <name type="scientific">Trametes cubensis</name>
    <dbReference type="NCBI Taxonomy" id="1111947"/>
    <lineage>
        <taxon>Eukaryota</taxon>
        <taxon>Fungi</taxon>
        <taxon>Dikarya</taxon>
        <taxon>Basidiomycota</taxon>
        <taxon>Agaricomycotina</taxon>
        <taxon>Agaricomycetes</taxon>
        <taxon>Polyporales</taxon>
        <taxon>Polyporaceae</taxon>
        <taxon>Trametes</taxon>
    </lineage>
</organism>
<feature type="domain" description="Xylanolytic transcriptional activator regulatory" evidence="7">
    <location>
        <begin position="239"/>
        <end position="394"/>
    </location>
</feature>
<gene>
    <name evidence="8" type="ORF">ONZ51_g11805</name>
</gene>
<dbReference type="Proteomes" id="UP001215151">
    <property type="component" value="Unassembled WGS sequence"/>
</dbReference>
<dbReference type="PANTHER" id="PTHR31845">
    <property type="entry name" value="FINGER DOMAIN PROTEIN, PUTATIVE-RELATED"/>
    <property type="match status" value="1"/>
</dbReference>
<evidence type="ECO:0000256" key="1">
    <source>
        <dbReference type="ARBA" id="ARBA00004123"/>
    </source>
</evidence>
<comment type="subcellular location">
    <subcellularLocation>
        <location evidence="1">Nucleus</location>
    </subcellularLocation>
</comment>
<dbReference type="GO" id="GO:0000981">
    <property type="term" value="F:DNA-binding transcription factor activity, RNA polymerase II-specific"/>
    <property type="evidence" value="ECO:0007669"/>
    <property type="project" value="TreeGrafter"/>
</dbReference>
<feature type="region of interest" description="Disordered" evidence="6">
    <location>
        <begin position="172"/>
        <end position="214"/>
    </location>
</feature>
<feature type="compositionally biased region" description="Acidic residues" evidence="6">
    <location>
        <begin position="133"/>
        <end position="145"/>
    </location>
</feature>
<evidence type="ECO:0000256" key="6">
    <source>
        <dbReference type="SAM" id="MobiDB-lite"/>
    </source>
</evidence>
<comment type="caution">
    <text evidence="8">The sequence shown here is derived from an EMBL/GenBank/DDBJ whole genome shotgun (WGS) entry which is preliminary data.</text>
</comment>
<proteinExistence type="predicted"/>
<dbReference type="GO" id="GO:0006351">
    <property type="term" value="P:DNA-templated transcription"/>
    <property type="evidence" value="ECO:0007669"/>
    <property type="project" value="InterPro"/>
</dbReference>
<keyword evidence="2" id="KW-0805">Transcription regulation</keyword>
<evidence type="ECO:0000313" key="8">
    <source>
        <dbReference type="EMBL" id="KAJ8456972.1"/>
    </source>
</evidence>
<feature type="region of interest" description="Disordered" evidence="6">
    <location>
        <begin position="95"/>
        <end position="153"/>
    </location>
</feature>
<keyword evidence="9" id="KW-1185">Reference proteome</keyword>
<feature type="compositionally biased region" description="Basic and acidic residues" evidence="6">
    <location>
        <begin position="174"/>
        <end position="189"/>
    </location>
</feature>
<evidence type="ECO:0000256" key="5">
    <source>
        <dbReference type="ARBA" id="ARBA00023242"/>
    </source>
</evidence>
<evidence type="ECO:0000256" key="4">
    <source>
        <dbReference type="ARBA" id="ARBA00023163"/>
    </source>
</evidence>
<dbReference type="InterPro" id="IPR007219">
    <property type="entry name" value="XnlR_reg_dom"/>
</dbReference>
<dbReference type="GO" id="GO:0005634">
    <property type="term" value="C:nucleus"/>
    <property type="evidence" value="ECO:0007669"/>
    <property type="project" value="UniProtKB-SubCell"/>
</dbReference>
<accession>A0AAD7TH02</accession>
<keyword evidence="5" id="KW-0539">Nucleus</keyword>
<feature type="compositionally biased region" description="Polar residues" evidence="6">
    <location>
        <begin position="13"/>
        <end position="22"/>
    </location>
</feature>
<dbReference type="Pfam" id="PF04082">
    <property type="entry name" value="Fungal_trans"/>
    <property type="match status" value="1"/>
</dbReference>
<dbReference type="InterPro" id="IPR051089">
    <property type="entry name" value="prtT"/>
</dbReference>
<feature type="compositionally biased region" description="Low complexity" evidence="6">
    <location>
        <begin position="97"/>
        <end position="116"/>
    </location>
</feature>
<feature type="region of interest" description="Disordered" evidence="6">
    <location>
        <begin position="1"/>
        <end position="26"/>
    </location>
</feature>
<dbReference type="AlphaFoldDB" id="A0AAD7TH02"/>
<dbReference type="CDD" id="cd12148">
    <property type="entry name" value="fungal_TF_MHR"/>
    <property type="match status" value="1"/>
</dbReference>
<feature type="compositionally biased region" description="Low complexity" evidence="6">
    <location>
        <begin position="194"/>
        <end position="206"/>
    </location>
</feature>
<reference evidence="8" key="1">
    <citation type="submission" date="2022-11" db="EMBL/GenBank/DDBJ databases">
        <title>Genome Sequence of Cubamyces cubensis.</title>
        <authorList>
            <person name="Buettner E."/>
        </authorList>
    </citation>
    <scope>NUCLEOTIDE SEQUENCE</scope>
    <source>
        <strain evidence="8">MPL-01</strain>
    </source>
</reference>
<keyword evidence="3" id="KW-0238">DNA-binding</keyword>
<evidence type="ECO:0000259" key="7">
    <source>
        <dbReference type="Pfam" id="PF04082"/>
    </source>
</evidence>
<evidence type="ECO:0000313" key="9">
    <source>
        <dbReference type="Proteomes" id="UP001215151"/>
    </source>
</evidence>
<keyword evidence="4" id="KW-0804">Transcription</keyword>
<dbReference type="GO" id="GO:0008270">
    <property type="term" value="F:zinc ion binding"/>
    <property type="evidence" value="ECO:0007669"/>
    <property type="project" value="InterPro"/>
</dbReference>
<evidence type="ECO:0000256" key="3">
    <source>
        <dbReference type="ARBA" id="ARBA00023125"/>
    </source>
</evidence>
<evidence type="ECO:0000256" key="2">
    <source>
        <dbReference type="ARBA" id="ARBA00023015"/>
    </source>
</evidence>
<protein>
    <recommendedName>
        <fullName evidence="7">Xylanolytic transcriptional activator regulatory domain-containing protein</fullName>
    </recommendedName>
</protein>